<proteinExistence type="predicted"/>
<dbReference type="RefSeq" id="YP_010111347.1">
    <property type="nucleotide sequence ID" value="NC_055880.1"/>
</dbReference>
<evidence type="ECO:0000313" key="1">
    <source>
        <dbReference type="EMBL" id="QOR59189.1"/>
    </source>
</evidence>
<dbReference type="KEGG" id="vg:65129710"/>
<name>A0A7M1S059_9CAUD</name>
<accession>A0A7M1S059</accession>
<organism evidence="1 2">
    <name type="scientific">uncultured phage cr111_1</name>
    <dbReference type="NCBI Taxonomy" id="2772071"/>
    <lineage>
        <taxon>Viruses</taxon>
        <taxon>Duplodnaviria</taxon>
        <taxon>Heunggongvirae</taxon>
        <taxon>Uroviricota</taxon>
        <taxon>Caudoviricetes</taxon>
        <taxon>Crassvirales</taxon>
        <taxon>Steigviridae</taxon>
        <taxon>Asinivirinae</taxon>
        <taxon>Lahndsivirus</taxon>
        <taxon>Lahndsivirus rarus</taxon>
    </lineage>
</organism>
<sequence>MRGVRFPEGADAIIRAEVRKTPENILAACCRAAAKIYNSPSLATLKGPKARENKYVARISTHWYSRISKEKVCFAMFCRQKTFINRKVEARGTKVAIAPVQTPAPLRGSFKLLQDYLNNR</sequence>
<protein>
    <submittedName>
        <fullName evidence="1">Uncharacterized protein</fullName>
    </submittedName>
</protein>
<dbReference type="GeneID" id="65129710"/>
<dbReference type="Proteomes" id="UP000594132">
    <property type="component" value="Segment"/>
</dbReference>
<evidence type="ECO:0000313" key="2">
    <source>
        <dbReference type="Proteomes" id="UP000594132"/>
    </source>
</evidence>
<reference evidence="1 2" key="1">
    <citation type="submission" date="2020-07" db="EMBL/GenBank/DDBJ databases">
        <title>Taxonomic proposal: Crassvirales, a new order of highly abundant and diverse bacterial viruses.</title>
        <authorList>
            <person name="Shkoporov A.N."/>
            <person name="Stockdale S.R."/>
            <person name="Guerin E."/>
            <person name="Ross R.P."/>
            <person name="Hill C."/>
        </authorList>
    </citation>
    <scope>NUCLEOTIDE SEQUENCE [LARGE SCALE GENOMIC DNA]</scope>
</reference>
<keyword evidence="2" id="KW-1185">Reference proteome</keyword>
<dbReference type="EMBL" id="MT774387">
    <property type="protein sequence ID" value="QOR59189.1"/>
    <property type="molecule type" value="Genomic_DNA"/>
</dbReference>